<dbReference type="PANTHER" id="PTHR43798">
    <property type="entry name" value="MONOACYLGLYCEROL LIPASE"/>
    <property type="match status" value="1"/>
</dbReference>
<dbReference type="InterPro" id="IPR050266">
    <property type="entry name" value="AB_hydrolase_sf"/>
</dbReference>
<feature type="domain" description="AB hydrolase-1" evidence="2">
    <location>
        <begin position="34"/>
        <end position="269"/>
    </location>
</feature>
<reference evidence="3 4" key="1">
    <citation type="submission" date="2024-03" db="EMBL/GenBank/DDBJ databases">
        <title>High-quality draft genome sequence of Oceanobacter sp. wDCs-4.</title>
        <authorList>
            <person name="Dong C."/>
        </authorList>
    </citation>
    <scope>NUCLEOTIDE SEQUENCE [LARGE SCALE GENOMIC DNA]</scope>
    <source>
        <strain evidence="4">wDCs-4</strain>
    </source>
</reference>
<accession>A0ABW8NKC6</accession>
<dbReference type="GO" id="GO:0016787">
    <property type="term" value="F:hydrolase activity"/>
    <property type="evidence" value="ECO:0007669"/>
    <property type="project" value="UniProtKB-KW"/>
</dbReference>
<organism evidence="3 4">
    <name type="scientific">Oceanobacter antarcticus</name>
    <dbReference type="NCBI Taxonomy" id="3133425"/>
    <lineage>
        <taxon>Bacteria</taxon>
        <taxon>Pseudomonadati</taxon>
        <taxon>Pseudomonadota</taxon>
        <taxon>Gammaproteobacteria</taxon>
        <taxon>Oceanospirillales</taxon>
        <taxon>Oceanospirillaceae</taxon>
        <taxon>Oceanobacter</taxon>
    </lineage>
</organism>
<proteinExistence type="predicted"/>
<comment type="caution">
    <text evidence="3">The sequence shown here is derived from an EMBL/GenBank/DDBJ whole genome shotgun (WGS) entry which is preliminary data.</text>
</comment>
<dbReference type="RefSeq" id="WP_416206196.1">
    <property type="nucleotide sequence ID" value="NZ_JBBKTX010000013.1"/>
</dbReference>
<dbReference type="Gene3D" id="3.40.50.1820">
    <property type="entry name" value="alpha/beta hydrolase"/>
    <property type="match status" value="1"/>
</dbReference>
<sequence length="296" mass="32737">MRQQAQCCSYQYQTAEGPHQGSYLFWPSARPHAPLLVCVHGLTRNARDFDVLAQALTEHYRVICPDVAGRGDSERLQNPELYGYPLYVGQLQQCLQHLALTYQVTEFDWVGTSMGGLIGMMLAAQPVCPLRKLVINDVGFFIPKAALERLSGYVGKGTEFAELAAVEVYLRDIASSFGPLTDDQWQHLARYSVEPHAGRYRLRYDPAIAEAFSGVPLTDVDLSAIWQNVRIDTLLIRGGDSDLLLAETALTMAAQANVTLVEFPGIGHAPALMARDQLRAIREFLGDGQKKARTAD</sequence>
<dbReference type="SUPFAM" id="SSF53474">
    <property type="entry name" value="alpha/beta-Hydrolases"/>
    <property type="match status" value="1"/>
</dbReference>
<dbReference type="PANTHER" id="PTHR43798:SF31">
    <property type="entry name" value="AB HYDROLASE SUPERFAMILY PROTEIN YCLE"/>
    <property type="match status" value="1"/>
</dbReference>
<evidence type="ECO:0000313" key="4">
    <source>
        <dbReference type="Proteomes" id="UP001620597"/>
    </source>
</evidence>
<gene>
    <name evidence="3" type="ORF">WG929_11895</name>
</gene>
<dbReference type="Proteomes" id="UP001620597">
    <property type="component" value="Unassembled WGS sequence"/>
</dbReference>
<dbReference type="PRINTS" id="PR00111">
    <property type="entry name" value="ABHYDROLASE"/>
</dbReference>
<dbReference type="Pfam" id="PF00561">
    <property type="entry name" value="Abhydrolase_1"/>
    <property type="match status" value="1"/>
</dbReference>
<protein>
    <submittedName>
        <fullName evidence="3">Alpha/beta hydrolase</fullName>
    </submittedName>
</protein>
<evidence type="ECO:0000313" key="3">
    <source>
        <dbReference type="EMBL" id="MFK4753115.1"/>
    </source>
</evidence>
<dbReference type="EMBL" id="JBBKTX010000013">
    <property type="protein sequence ID" value="MFK4753115.1"/>
    <property type="molecule type" value="Genomic_DNA"/>
</dbReference>
<evidence type="ECO:0000259" key="2">
    <source>
        <dbReference type="Pfam" id="PF00561"/>
    </source>
</evidence>
<dbReference type="InterPro" id="IPR029058">
    <property type="entry name" value="AB_hydrolase_fold"/>
</dbReference>
<keyword evidence="4" id="KW-1185">Reference proteome</keyword>
<dbReference type="InterPro" id="IPR000073">
    <property type="entry name" value="AB_hydrolase_1"/>
</dbReference>
<keyword evidence="1 3" id="KW-0378">Hydrolase</keyword>
<name>A0ABW8NKC6_9GAMM</name>
<evidence type="ECO:0000256" key="1">
    <source>
        <dbReference type="ARBA" id="ARBA00022801"/>
    </source>
</evidence>